<dbReference type="RefSeq" id="WP_086066846.1">
    <property type="nucleotide sequence ID" value="NZ_CP021108.1"/>
</dbReference>
<proteinExistence type="predicted"/>
<evidence type="ECO:0000313" key="1">
    <source>
        <dbReference type="EMBL" id="ARP83512.1"/>
    </source>
</evidence>
<dbReference type="STRING" id="1416806.CAL12_23595"/>
<keyword evidence="2" id="KW-1185">Reference proteome</keyword>
<evidence type="ECO:0008006" key="3">
    <source>
        <dbReference type="Google" id="ProtNLM"/>
    </source>
</evidence>
<dbReference type="Pfam" id="PF05559">
    <property type="entry name" value="DUF763"/>
    <property type="match status" value="1"/>
</dbReference>
<organism evidence="1 2">
    <name type="scientific">Bordetella genomosp. 8</name>
    <dbReference type="NCBI Taxonomy" id="1416806"/>
    <lineage>
        <taxon>Bacteria</taxon>
        <taxon>Pseudomonadati</taxon>
        <taxon>Pseudomonadota</taxon>
        <taxon>Betaproteobacteria</taxon>
        <taxon>Burkholderiales</taxon>
        <taxon>Alcaligenaceae</taxon>
        <taxon>Bordetella</taxon>
    </lineage>
</organism>
<dbReference type="EMBL" id="CP021108">
    <property type="protein sequence ID" value="ARP83512.1"/>
    <property type="molecule type" value="Genomic_DNA"/>
</dbReference>
<dbReference type="InterPro" id="IPR008482">
    <property type="entry name" value="DUF763"/>
</dbReference>
<name>A0A1W6YQY2_9BORD</name>
<accession>A0A1W6YQY2</accession>
<sequence length="450" mass="48321">MRRAGSADLPLHGGRVPAWLGARMSRLGAIIAQAIVHHYGRDEFLRRLAHPFWFQSFGAVMGMDWHSSGITTSVIGALKRGLAPMAGELGIHVCGGRGNHSRKTPQELALIGERVGVDGDALARASRLVAKVDSAAVQDGFDLYLHGFFVTDDGKWTVVQQGMNGDSRTARRYHWLSEGLSSFVDAPHSAIDGPNQGRIVNLTDPRAAASRGGQLALLRDDGPDFIVARAGELALPAGRPDARPSKQPAAAQRQLSLLEPESLATDDHAPPALPHLAMPAHHDVRPKDVNLRRLHGALAAAAECGPTDFAELLLVPGVGARTVRSLALVAEVVHGAPCRFTDPARFSMAHGGKDRHPYPVPLDVYDQTIDVMKTAVHQASLGNEEKLDALKRLERQARQLERTARGPALPDFIEQERADSPDYGGRSVFGLETRATVLSAGGEAPGKFND</sequence>
<dbReference type="PANTHER" id="PTHR38597:SF1">
    <property type="entry name" value="BLL3834 PROTEIN"/>
    <property type="match status" value="1"/>
</dbReference>
<gene>
    <name evidence="1" type="ORF">CAL12_23595</name>
</gene>
<dbReference type="OrthoDB" id="9802662at2"/>
<evidence type="ECO:0000313" key="2">
    <source>
        <dbReference type="Proteomes" id="UP000194151"/>
    </source>
</evidence>
<protein>
    <recommendedName>
        <fullName evidence="3">DUF763 domain-containing protein</fullName>
    </recommendedName>
</protein>
<dbReference type="Proteomes" id="UP000194151">
    <property type="component" value="Chromosome"/>
</dbReference>
<reference evidence="1 2" key="1">
    <citation type="submission" date="2017-05" db="EMBL/GenBank/DDBJ databases">
        <title>Complete and WGS of Bordetella genogroups.</title>
        <authorList>
            <person name="Spilker T."/>
            <person name="LiPuma J."/>
        </authorList>
    </citation>
    <scope>NUCLEOTIDE SEQUENCE [LARGE SCALE GENOMIC DNA]</scope>
    <source>
        <strain evidence="1 2">AU19157</strain>
    </source>
</reference>
<dbReference type="KEGG" id="bgv:CAL12_23595"/>
<dbReference type="PANTHER" id="PTHR38597">
    <property type="entry name" value="BLL3834 PROTEIN"/>
    <property type="match status" value="1"/>
</dbReference>
<dbReference type="AlphaFoldDB" id="A0A1W6YQY2"/>